<dbReference type="Pfam" id="PF02518">
    <property type="entry name" value="HATPase_c"/>
    <property type="match status" value="1"/>
</dbReference>
<evidence type="ECO:0000259" key="9">
    <source>
        <dbReference type="PROSITE" id="PS50885"/>
    </source>
</evidence>
<name>A0A919XJI8_9BACL</name>
<proteinExistence type="predicted"/>
<organism evidence="10 11">
    <name type="scientific">Paenibacillus albilobatus</name>
    <dbReference type="NCBI Taxonomy" id="2716884"/>
    <lineage>
        <taxon>Bacteria</taxon>
        <taxon>Bacillati</taxon>
        <taxon>Bacillota</taxon>
        <taxon>Bacilli</taxon>
        <taxon>Bacillales</taxon>
        <taxon>Paenibacillaceae</taxon>
        <taxon>Paenibacillus</taxon>
    </lineage>
</organism>
<dbReference type="PANTHER" id="PTHR34220:SF7">
    <property type="entry name" value="SENSOR HISTIDINE KINASE YPDA"/>
    <property type="match status" value="1"/>
</dbReference>
<evidence type="ECO:0000256" key="5">
    <source>
        <dbReference type="ARBA" id="ARBA00022777"/>
    </source>
</evidence>
<evidence type="ECO:0000313" key="10">
    <source>
        <dbReference type="EMBL" id="GIO34086.1"/>
    </source>
</evidence>
<evidence type="ECO:0000256" key="4">
    <source>
        <dbReference type="ARBA" id="ARBA00022679"/>
    </source>
</evidence>
<reference evidence="10" key="1">
    <citation type="submission" date="2021-03" db="EMBL/GenBank/DDBJ databases">
        <title>Antimicrobial resistance genes in bacteria isolated from Japanese honey, and their potential for conferring macrolide and lincosamide resistance in the American foulbrood pathogen Paenibacillus larvae.</title>
        <authorList>
            <person name="Okamoto M."/>
            <person name="Kumagai M."/>
            <person name="Kanamori H."/>
            <person name="Takamatsu D."/>
        </authorList>
    </citation>
    <scope>NUCLEOTIDE SEQUENCE</scope>
    <source>
        <strain evidence="10">J2TS6</strain>
    </source>
</reference>
<dbReference type="Proteomes" id="UP000679779">
    <property type="component" value="Unassembled WGS sequence"/>
</dbReference>
<evidence type="ECO:0000256" key="6">
    <source>
        <dbReference type="ARBA" id="ARBA00023136"/>
    </source>
</evidence>
<dbReference type="RefSeq" id="WP_160043416.1">
    <property type="nucleotide sequence ID" value="NZ_BORQ01000008.1"/>
</dbReference>
<dbReference type="PANTHER" id="PTHR34220">
    <property type="entry name" value="SENSOR HISTIDINE KINASE YPDA"/>
    <property type="match status" value="1"/>
</dbReference>
<keyword evidence="11" id="KW-1185">Reference proteome</keyword>
<feature type="transmembrane region" description="Helical" evidence="8">
    <location>
        <begin position="288"/>
        <end position="307"/>
    </location>
</feature>
<dbReference type="InterPro" id="IPR003660">
    <property type="entry name" value="HAMP_dom"/>
</dbReference>
<dbReference type="SUPFAM" id="SSF55874">
    <property type="entry name" value="ATPase domain of HSP90 chaperone/DNA topoisomerase II/histidine kinase"/>
    <property type="match status" value="1"/>
</dbReference>
<comment type="subcellular location">
    <subcellularLocation>
        <location evidence="1">Cell membrane</location>
        <topology evidence="1">Multi-pass membrane protein</topology>
    </subcellularLocation>
</comment>
<dbReference type="Pfam" id="PF06580">
    <property type="entry name" value="His_kinase"/>
    <property type="match status" value="1"/>
</dbReference>
<evidence type="ECO:0000256" key="7">
    <source>
        <dbReference type="SAM" id="Coils"/>
    </source>
</evidence>
<gene>
    <name evidence="10" type="ORF">J2TS6_52270</name>
</gene>
<dbReference type="GO" id="GO:0000155">
    <property type="term" value="F:phosphorelay sensor kinase activity"/>
    <property type="evidence" value="ECO:0007669"/>
    <property type="project" value="InterPro"/>
</dbReference>
<keyword evidence="5" id="KW-0418">Kinase</keyword>
<dbReference type="InterPro" id="IPR003594">
    <property type="entry name" value="HATPase_dom"/>
</dbReference>
<dbReference type="Gene3D" id="6.10.340.10">
    <property type="match status" value="1"/>
</dbReference>
<evidence type="ECO:0000313" key="11">
    <source>
        <dbReference type="Proteomes" id="UP000679779"/>
    </source>
</evidence>
<keyword evidence="2" id="KW-1003">Cell membrane</keyword>
<dbReference type="InterPro" id="IPR010559">
    <property type="entry name" value="Sig_transdc_His_kin_internal"/>
</dbReference>
<dbReference type="InterPro" id="IPR050640">
    <property type="entry name" value="Bact_2-comp_sensor_kinase"/>
</dbReference>
<dbReference type="CDD" id="cd06225">
    <property type="entry name" value="HAMP"/>
    <property type="match status" value="1"/>
</dbReference>
<keyword evidence="6 8" id="KW-0472">Membrane</keyword>
<accession>A0A919XJI8</accession>
<comment type="caution">
    <text evidence="10">The sequence shown here is derived from an EMBL/GenBank/DDBJ whole genome shotgun (WGS) entry which is preliminary data.</text>
</comment>
<dbReference type="SMART" id="SM00387">
    <property type="entry name" value="HATPase_c"/>
    <property type="match status" value="1"/>
</dbReference>
<keyword evidence="7" id="KW-0175">Coiled coil</keyword>
<dbReference type="Gene3D" id="3.30.565.10">
    <property type="entry name" value="Histidine kinase-like ATPase, C-terminal domain"/>
    <property type="match status" value="1"/>
</dbReference>
<dbReference type="InterPro" id="IPR036890">
    <property type="entry name" value="HATPase_C_sf"/>
</dbReference>
<feature type="coiled-coil region" evidence="7">
    <location>
        <begin position="364"/>
        <end position="391"/>
    </location>
</feature>
<evidence type="ECO:0000256" key="2">
    <source>
        <dbReference type="ARBA" id="ARBA00022475"/>
    </source>
</evidence>
<dbReference type="GO" id="GO:0005886">
    <property type="term" value="C:plasma membrane"/>
    <property type="evidence" value="ECO:0007669"/>
    <property type="project" value="UniProtKB-SubCell"/>
</dbReference>
<keyword evidence="4" id="KW-0808">Transferase</keyword>
<keyword evidence="8" id="KW-1133">Transmembrane helix</keyword>
<keyword evidence="8" id="KW-0812">Transmembrane</keyword>
<dbReference type="EMBL" id="BORQ01000008">
    <property type="protein sequence ID" value="GIO34086.1"/>
    <property type="molecule type" value="Genomic_DNA"/>
</dbReference>
<dbReference type="PROSITE" id="PS50885">
    <property type="entry name" value="HAMP"/>
    <property type="match status" value="1"/>
</dbReference>
<feature type="domain" description="HAMP" evidence="9">
    <location>
        <begin position="309"/>
        <end position="364"/>
    </location>
</feature>
<protein>
    <recommendedName>
        <fullName evidence="9">HAMP domain-containing protein</fullName>
    </recommendedName>
</protein>
<sequence>MSFYRKLSIRSQLSFIAASIAAVMLTIIAATYVEMSGIIRDNNERYTRDLEAQIKETVHSNKDVIDRLMTNVAYNQDVQKFLIEPNAAEAYVYSKKIHSLLINMGTLKEGILDIVVLGENGRWYDLFGGNKAASYYAGSIAPEDSVRYFGLKDFGDLYPSRNVLLVGMKMKSLQSGERFNSVIGTLFFVIDPKALIGQAGVVSSESATLVYLVDGDNKIMSSGDPMEIGSELNGIIADHPAASKPINVKLNGRTYVVQKEELPEVSSMIVSIIPVSELFSDIAKIRRLELIVCFAGGIAMLLLFRLVTNNILLPLKKLMSFMNNIRRGDLDKLKTRISLQGYAEITVMSTGLNSMLDKVDHLTHQLLETNAMLYEAELENKKSELTFLRSQINPHFLYNTLEMVKGMAAVRGVHEIRDIAKSLGQIFRYSIKGENVVTLETEMGIVDSYMQIQQIRFGGRFHVQYELQDEAMQCLIPKMILQPIVENAVFHGLELKEHPGTLTIRGNVRDDRELVLTVEDDGLGMEQERLAQVRDALHRQERDIGSRGEPRVSSIGLANVNNRIKLTYGEEYGLEVESALGKGTKIRLSMPARRNVHVQSIDRR</sequence>
<keyword evidence="3" id="KW-0597">Phosphoprotein</keyword>
<evidence type="ECO:0000256" key="8">
    <source>
        <dbReference type="SAM" id="Phobius"/>
    </source>
</evidence>
<evidence type="ECO:0000256" key="3">
    <source>
        <dbReference type="ARBA" id="ARBA00022553"/>
    </source>
</evidence>
<feature type="transmembrane region" description="Helical" evidence="8">
    <location>
        <begin position="12"/>
        <end position="33"/>
    </location>
</feature>
<evidence type="ECO:0000256" key="1">
    <source>
        <dbReference type="ARBA" id="ARBA00004651"/>
    </source>
</evidence>
<dbReference type="AlphaFoldDB" id="A0A919XJI8"/>